<keyword evidence="12" id="KW-1185">Reference proteome</keyword>
<comment type="cofactor">
    <cofactor evidence="1">
        <name>Mg(2+)</name>
        <dbReference type="ChEBI" id="CHEBI:18420"/>
    </cofactor>
</comment>
<dbReference type="AlphaFoldDB" id="A0A7S9D1S2"/>
<dbReference type="CDD" id="cd05403">
    <property type="entry name" value="NT_KNTase_like"/>
    <property type="match status" value="1"/>
</dbReference>
<keyword evidence="3 11" id="KW-0808">Transferase</keyword>
<dbReference type="Proteomes" id="UP000594621">
    <property type="component" value="Chromosome"/>
</dbReference>
<evidence type="ECO:0000256" key="5">
    <source>
        <dbReference type="ARBA" id="ARBA00022723"/>
    </source>
</evidence>
<keyword evidence="2" id="KW-1277">Toxin-antitoxin system</keyword>
<keyword evidence="5" id="KW-0479">Metal-binding</keyword>
<dbReference type="InterPro" id="IPR052038">
    <property type="entry name" value="Type-VII_TA_antitoxin"/>
</dbReference>
<evidence type="ECO:0000259" key="10">
    <source>
        <dbReference type="Pfam" id="PF01909"/>
    </source>
</evidence>
<evidence type="ECO:0000256" key="6">
    <source>
        <dbReference type="ARBA" id="ARBA00022741"/>
    </source>
</evidence>
<keyword evidence="8" id="KW-0460">Magnesium</keyword>
<comment type="similarity">
    <text evidence="9">Belongs to the MntA antitoxin family.</text>
</comment>
<dbReference type="KEGG" id="bcou:IC761_24175"/>
<accession>A0A7S9D1S2</accession>
<dbReference type="EMBL" id="CP061379">
    <property type="protein sequence ID" value="QPF89592.1"/>
    <property type="molecule type" value="Genomic_DNA"/>
</dbReference>
<dbReference type="GO" id="GO:0046872">
    <property type="term" value="F:metal ion binding"/>
    <property type="evidence" value="ECO:0007669"/>
    <property type="project" value="UniProtKB-KW"/>
</dbReference>
<dbReference type="InterPro" id="IPR002934">
    <property type="entry name" value="Polymerase_NTP_transf_dom"/>
</dbReference>
<dbReference type="RefSeq" id="WP_195799136.1">
    <property type="nucleotide sequence ID" value="NZ_CP061379.1"/>
</dbReference>
<organism evidence="11 12">
    <name type="scientific">Bradyrhizobium commune</name>
    <dbReference type="NCBI Taxonomy" id="83627"/>
    <lineage>
        <taxon>Bacteria</taxon>
        <taxon>Pseudomonadati</taxon>
        <taxon>Pseudomonadota</taxon>
        <taxon>Alphaproteobacteria</taxon>
        <taxon>Hyphomicrobiales</taxon>
        <taxon>Nitrobacteraceae</taxon>
        <taxon>Bradyrhizobium</taxon>
    </lineage>
</organism>
<evidence type="ECO:0000256" key="4">
    <source>
        <dbReference type="ARBA" id="ARBA00022695"/>
    </source>
</evidence>
<feature type="domain" description="Polymerase nucleotidyl transferase" evidence="10">
    <location>
        <begin position="16"/>
        <end position="98"/>
    </location>
</feature>
<dbReference type="GO" id="GO:0005524">
    <property type="term" value="F:ATP binding"/>
    <property type="evidence" value="ECO:0007669"/>
    <property type="project" value="UniProtKB-KW"/>
</dbReference>
<dbReference type="PANTHER" id="PTHR33571:SF12">
    <property type="entry name" value="BSL3053 PROTEIN"/>
    <property type="match status" value="1"/>
</dbReference>
<protein>
    <submittedName>
        <fullName evidence="11">Nucleotidyltransferase domain-containing protein</fullName>
    </submittedName>
</protein>
<evidence type="ECO:0000256" key="8">
    <source>
        <dbReference type="ARBA" id="ARBA00022842"/>
    </source>
</evidence>
<name>A0A7S9D1S2_9BRAD</name>
<dbReference type="SUPFAM" id="SSF81301">
    <property type="entry name" value="Nucleotidyltransferase"/>
    <property type="match status" value="1"/>
</dbReference>
<dbReference type="GO" id="GO:0016779">
    <property type="term" value="F:nucleotidyltransferase activity"/>
    <property type="evidence" value="ECO:0007669"/>
    <property type="project" value="UniProtKB-KW"/>
</dbReference>
<evidence type="ECO:0000256" key="3">
    <source>
        <dbReference type="ARBA" id="ARBA00022679"/>
    </source>
</evidence>
<gene>
    <name evidence="11" type="ORF">IC761_24175</name>
</gene>
<evidence type="ECO:0000313" key="11">
    <source>
        <dbReference type="EMBL" id="QPF89592.1"/>
    </source>
</evidence>
<evidence type="ECO:0000256" key="7">
    <source>
        <dbReference type="ARBA" id="ARBA00022840"/>
    </source>
</evidence>
<dbReference type="Pfam" id="PF01909">
    <property type="entry name" value="NTP_transf_2"/>
    <property type="match status" value="1"/>
</dbReference>
<keyword evidence="4" id="KW-0548">Nucleotidyltransferase</keyword>
<sequence>MTEVADIPLETIVGKLRELAPSLRAAGVDRLYLFGSRARGDARPDSDLDVLVETTSREEAPRFDYFKALHLIEDHLGLRAQISVRDLLKPRVAERIADDLDEVF</sequence>
<dbReference type="InterPro" id="IPR043519">
    <property type="entry name" value="NT_sf"/>
</dbReference>
<dbReference type="Gene3D" id="3.30.460.10">
    <property type="entry name" value="Beta Polymerase, domain 2"/>
    <property type="match status" value="1"/>
</dbReference>
<evidence type="ECO:0000256" key="9">
    <source>
        <dbReference type="ARBA" id="ARBA00038276"/>
    </source>
</evidence>
<reference evidence="11 12" key="1">
    <citation type="submission" date="2020-09" db="EMBL/GenBank/DDBJ databases">
        <title>Complete genomes of bradyrhizobia occurring on native shrubby legumes in Australia.</title>
        <authorList>
            <person name="Lafay B."/>
        </authorList>
    </citation>
    <scope>NUCLEOTIDE SEQUENCE [LARGE SCALE GENOMIC DNA]</scope>
    <source>
        <strain evidence="11 12">BDV5040</strain>
    </source>
</reference>
<evidence type="ECO:0000256" key="1">
    <source>
        <dbReference type="ARBA" id="ARBA00001946"/>
    </source>
</evidence>
<keyword evidence="6" id="KW-0547">Nucleotide-binding</keyword>
<proteinExistence type="inferred from homology"/>
<evidence type="ECO:0000313" key="12">
    <source>
        <dbReference type="Proteomes" id="UP000594621"/>
    </source>
</evidence>
<keyword evidence="7" id="KW-0067">ATP-binding</keyword>
<evidence type="ECO:0000256" key="2">
    <source>
        <dbReference type="ARBA" id="ARBA00022649"/>
    </source>
</evidence>
<dbReference type="PANTHER" id="PTHR33571">
    <property type="entry name" value="SSL8005 PROTEIN"/>
    <property type="match status" value="1"/>
</dbReference>